<evidence type="ECO:0000313" key="11">
    <source>
        <dbReference type="EMBL" id="CAD9144624.1"/>
    </source>
</evidence>
<evidence type="ECO:0000259" key="10">
    <source>
        <dbReference type="Pfam" id="PF14681"/>
    </source>
</evidence>
<dbReference type="InterPro" id="IPR000836">
    <property type="entry name" value="PRTase_dom"/>
</dbReference>
<evidence type="ECO:0000256" key="6">
    <source>
        <dbReference type="ARBA" id="ARBA00022676"/>
    </source>
</evidence>
<dbReference type="CDD" id="cd06223">
    <property type="entry name" value="PRTases_typeI"/>
    <property type="match status" value="1"/>
</dbReference>
<keyword evidence="9" id="KW-0342">GTP-binding</keyword>
<dbReference type="Pfam" id="PF14681">
    <property type="entry name" value="UPRTase"/>
    <property type="match status" value="1"/>
</dbReference>
<evidence type="ECO:0000256" key="3">
    <source>
        <dbReference type="ARBA" id="ARBA00009516"/>
    </source>
</evidence>
<dbReference type="GO" id="GO:0004845">
    <property type="term" value="F:uracil phosphoribosyltransferase activity"/>
    <property type="evidence" value="ECO:0007669"/>
    <property type="project" value="UniProtKB-EC"/>
</dbReference>
<dbReference type="NCBIfam" id="NF001097">
    <property type="entry name" value="PRK00129.1"/>
    <property type="match status" value="1"/>
</dbReference>
<keyword evidence="7" id="KW-0808">Transferase</keyword>
<dbReference type="SUPFAM" id="SSF53271">
    <property type="entry name" value="PRTase-like"/>
    <property type="match status" value="1"/>
</dbReference>
<evidence type="ECO:0000256" key="9">
    <source>
        <dbReference type="ARBA" id="ARBA00023134"/>
    </source>
</evidence>
<evidence type="ECO:0000256" key="8">
    <source>
        <dbReference type="ARBA" id="ARBA00022741"/>
    </source>
</evidence>
<dbReference type="InterPro" id="IPR029057">
    <property type="entry name" value="PRTase-like"/>
</dbReference>
<keyword evidence="6" id="KW-0328">Glycosyltransferase</keyword>
<evidence type="ECO:0000256" key="7">
    <source>
        <dbReference type="ARBA" id="ARBA00022679"/>
    </source>
</evidence>
<keyword evidence="5" id="KW-0021">Allosteric enzyme</keyword>
<comment type="cofactor">
    <cofactor evidence="1">
        <name>Mg(2+)</name>
        <dbReference type="ChEBI" id="CHEBI:18420"/>
    </cofactor>
</comment>
<name>A0A6U4WHY6_NEODS</name>
<comment type="pathway">
    <text evidence="2">Pyrimidine metabolism; UMP biosynthesis via salvage pathway; UMP from uracil: step 1/1.</text>
</comment>
<evidence type="ECO:0000256" key="4">
    <source>
        <dbReference type="ARBA" id="ARBA00011894"/>
    </source>
</evidence>
<dbReference type="FunFam" id="3.40.50.2020:FF:000023">
    <property type="entry name" value="Probable uracil phosphoribosyltransferase"/>
    <property type="match status" value="1"/>
</dbReference>
<evidence type="ECO:0000256" key="5">
    <source>
        <dbReference type="ARBA" id="ARBA00022533"/>
    </source>
</evidence>
<comment type="similarity">
    <text evidence="3">Belongs to the UPRTase family.</text>
</comment>
<feature type="domain" description="Phosphoribosyltransferase" evidence="10">
    <location>
        <begin position="27"/>
        <end position="232"/>
    </location>
</feature>
<evidence type="ECO:0000256" key="1">
    <source>
        <dbReference type="ARBA" id="ARBA00001946"/>
    </source>
</evidence>
<evidence type="ECO:0000313" key="12">
    <source>
        <dbReference type="EMBL" id="CAD9144628.1"/>
    </source>
</evidence>
<gene>
    <name evidence="11" type="ORF">NDES1114_LOCUS29545</name>
    <name evidence="12" type="ORF">NDES1114_LOCUS29547</name>
</gene>
<accession>A0A6U4WHY6</accession>
<dbReference type="GO" id="GO:0008655">
    <property type="term" value="P:pyrimidine-containing compound salvage"/>
    <property type="evidence" value="ECO:0007669"/>
    <property type="project" value="UniProtKB-ARBA"/>
</dbReference>
<evidence type="ECO:0000256" key="2">
    <source>
        <dbReference type="ARBA" id="ARBA00005180"/>
    </source>
</evidence>
<protein>
    <recommendedName>
        <fullName evidence="4">uracil phosphoribosyltransferase</fullName>
        <ecNumber evidence="4">2.4.2.9</ecNumber>
    </recommendedName>
</protein>
<dbReference type="EMBL" id="HBGF01044124">
    <property type="protein sequence ID" value="CAD9144624.1"/>
    <property type="molecule type" value="Transcribed_RNA"/>
</dbReference>
<proteinExistence type="inferred from homology"/>
<organism evidence="11">
    <name type="scientific">Neobodo designis</name>
    <name type="common">Flagellated protozoan</name>
    <name type="synonym">Bodo designis</name>
    <dbReference type="NCBI Taxonomy" id="312471"/>
    <lineage>
        <taxon>Eukaryota</taxon>
        <taxon>Discoba</taxon>
        <taxon>Euglenozoa</taxon>
        <taxon>Kinetoplastea</taxon>
        <taxon>Metakinetoplastina</taxon>
        <taxon>Neobodonida</taxon>
        <taxon>Neobodo</taxon>
    </lineage>
</organism>
<dbReference type="EMBL" id="HBGF01044126">
    <property type="protein sequence ID" value="CAD9144628.1"/>
    <property type="molecule type" value="Transcribed_RNA"/>
</dbReference>
<sequence>MTDSPVTPGVPALAILNQYPTVTLIRQTSQVALMHTCIRDVQTSRLDFVFYSDRLIRLIVEEGLAHLPCAKKDVNTPTGARYEGLMPAAGICGVSIMRAGESMENALRDTCRGVRIGKILIQRNEDTAEPDDRYSYSKLPKDIADRWVFLMDPMLATGGSAIRAVNILLQQYGVKEERIIFVNVVACPEGLTAFCTKFPKIRVVTSAIDDNLNDKKYIIPGLGDFGDRYFGTN</sequence>
<reference evidence="11" key="1">
    <citation type="submission" date="2021-01" db="EMBL/GenBank/DDBJ databases">
        <authorList>
            <person name="Corre E."/>
            <person name="Pelletier E."/>
            <person name="Niang G."/>
            <person name="Scheremetjew M."/>
            <person name="Finn R."/>
            <person name="Kale V."/>
            <person name="Holt S."/>
            <person name="Cochrane G."/>
            <person name="Meng A."/>
            <person name="Brown T."/>
            <person name="Cohen L."/>
        </authorList>
    </citation>
    <scope>NUCLEOTIDE SEQUENCE</scope>
    <source>
        <strain evidence="11">CCAP 1951/1</strain>
    </source>
</reference>
<dbReference type="AlphaFoldDB" id="A0A6U4WHY6"/>
<dbReference type="Gene3D" id="3.40.50.2020">
    <property type="match status" value="1"/>
</dbReference>
<dbReference type="GO" id="GO:0005525">
    <property type="term" value="F:GTP binding"/>
    <property type="evidence" value="ECO:0007669"/>
    <property type="project" value="UniProtKB-KW"/>
</dbReference>
<dbReference type="EC" id="2.4.2.9" evidence="4"/>
<keyword evidence="8" id="KW-0547">Nucleotide-binding</keyword>